<protein>
    <submittedName>
        <fullName evidence="3">Uncharacterized protein</fullName>
    </submittedName>
</protein>
<keyword evidence="2" id="KW-0472">Membrane</keyword>
<organism evidence="3 4">
    <name type="scientific">Xenotaenia resolanae</name>
    <dbReference type="NCBI Taxonomy" id="208358"/>
    <lineage>
        <taxon>Eukaryota</taxon>
        <taxon>Metazoa</taxon>
        <taxon>Chordata</taxon>
        <taxon>Craniata</taxon>
        <taxon>Vertebrata</taxon>
        <taxon>Euteleostomi</taxon>
        <taxon>Actinopterygii</taxon>
        <taxon>Neopterygii</taxon>
        <taxon>Teleostei</taxon>
        <taxon>Neoteleostei</taxon>
        <taxon>Acanthomorphata</taxon>
        <taxon>Ovalentaria</taxon>
        <taxon>Atherinomorphae</taxon>
        <taxon>Cyprinodontiformes</taxon>
        <taxon>Goodeidae</taxon>
        <taxon>Xenotaenia</taxon>
    </lineage>
</organism>
<comment type="caution">
    <text evidence="3">The sequence shown here is derived from an EMBL/GenBank/DDBJ whole genome shotgun (WGS) entry which is preliminary data.</text>
</comment>
<dbReference type="Proteomes" id="UP001444071">
    <property type="component" value="Unassembled WGS sequence"/>
</dbReference>
<feature type="compositionally biased region" description="Basic and acidic residues" evidence="1">
    <location>
        <begin position="28"/>
        <end position="37"/>
    </location>
</feature>
<evidence type="ECO:0000256" key="1">
    <source>
        <dbReference type="SAM" id="MobiDB-lite"/>
    </source>
</evidence>
<evidence type="ECO:0000313" key="3">
    <source>
        <dbReference type="EMBL" id="MEQ2274945.1"/>
    </source>
</evidence>
<feature type="transmembrane region" description="Helical" evidence="2">
    <location>
        <begin position="50"/>
        <end position="70"/>
    </location>
</feature>
<keyword evidence="2" id="KW-1133">Transmembrane helix</keyword>
<gene>
    <name evidence="3" type="ORF">XENORESO_016276</name>
</gene>
<proteinExistence type="predicted"/>
<name>A0ABV0WZ87_9TELE</name>
<accession>A0ABV0WZ87</accession>
<evidence type="ECO:0000256" key="2">
    <source>
        <dbReference type="SAM" id="Phobius"/>
    </source>
</evidence>
<keyword evidence="4" id="KW-1185">Reference proteome</keyword>
<evidence type="ECO:0000313" key="4">
    <source>
        <dbReference type="Proteomes" id="UP001444071"/>
    </source>
</evidence>
<feature type="region of interest" description="Disordered" evidence="1">
    <location>
        <begin position="22"/>
        <end position="43"/>
    </location>
</feature>
<keyword evidence="2" id="KW-0812">Transmembrane</keyword>
<reference evidence="3 4" key="1">
    <citation type="submission" date="2021-06" db="EMBL/GenBank/DDBJ databases">
        <authorList>
            <person name="Palmer J.M."/>
        </authorList>
    </citation>
    <scope>NUCLEOTIDE SEQUENCE [LARGE SCALE GENOMIC DNA]</scope>
    <source>
        <strain evidence="3 4">XR_2019</strain>
        <tissue evidence="3">Muscle</tissue>
    </source>
</reference>
<feature type="non-terminal residue" evidence="3">
    <location>
        <position position="71"/>
    </location>
</feature>
<dbReference type="EMBL" id="JAHRIM010080608">
    <property type="protein sequence ID" value="MEQ2274945.1"/>
    <property type="molecule type" value="Genomic_DNA"/>
</dbReference>
<sequence>MAFHKEQYDMSAANDEISTTVNSSNDILNRHSHEDSKAPSATSGVQRYRFGTATFGLVALVQLGLITFLAL</sequence>